<dbReference type="Pfam" id="PF00078">
    <property type="entry name" value="RVT_1"/>
    <property type="match status" value="1"/>
</dbReference>
<protein>
    <recommendedName>
        <fullName evidence="5">Reverse transcriptase</fullName>
    </recommendedName>
</protein>
<dbReference type="Pfam" id="PF00075">
    <property type="entry name" value="RNase_H"/>
    <property type="match status" value="1"/>
</dbReference>
<dbReference type="InterPro" id="IPR036691">
    <property type="entry name" value="Endo/exonu/phosph_ase_sf"/>
</dbReference>
<keyword evidence="4" id="KW-1185">Reference proteome</keyword>
<evidence type="ECO:0000259" key="1">
    <source>
        <dbReference type="PROSITE" id="PS50878"/>
    </source>
</evidence>
<dbReference type="PANTHER" id="PTHR33481">
    <property type="entry name" value="REVERSE TRANSCRIPTASE"/>
    <property type="match status" value="1"/>
</dbReference>
<dbReference type="OrthoDB" id="4368687at2759"/>
<organism evidence="3 4">
    <name type="scientific">Penicillium cosmopolitanum</name>
    <dbReference type="NCBI Taxonomy" id="1131564"/>
    <lineage>
        <taxon>Eukaryota</taxon>
        <taxon>Fungi</taxon>
        <taxon>Dikarya</taxon>
        <taxon>Ascomycota</taxon>
        <taxon>Pezizomycotina</taxon>
        <taxon>Eurotiomycetes</taxon>
        <taxon>Eurotiomycetidae</taxon>
        <taxon>Eurotiales</taxon>
        <taxon>Aspergillaceae</taxon>
        <taxon>Penicillium</taxon>
    </lineage>
</organism>
<dbReference type="InterPro" id="IPR036397">
    <property type="entry name" value="RNaseH_sf"/>
</dbReference>
<dbReference type="InterPro" id="IPR005135">
    <property type="entry name" value="Endo/exonuclease/phosphatase"/>
</dbReference>
<dbReference type="PROSITE" id="PS50878">
    <property type="entry name" value="RT_POL"/>
    <property type="match status" value="1"/>
</dbReference>
<evidence type="ECO:0000313" key="4">
    <source>
        <dbReference type="Proteomes" id="UP001147747"/>
    </source>
</evidence>
<dbReference type="EMBL" id="JAPZBU010000003">
    <property type="protein sequence ID" value="KAJ5413684.1"/>
    <property type="molecule type" value="Genomic_DNA"/>
</dbReference>
<dbReference type="PANTHER" id="PTHR33481:SF1">
    <property type="entry name" value="ENDONUCLEASE_EXONUCLEASE_PHOSPHATASE DOMAIN-CONTAINING PROTEIN-RELATED"/>
    <property type="match status" value="1"/>
</dbReference>
<reference evidence="3" key="2">
    <citation type="journal article" date="2023" name="IMA Fungus">
        <title>Comparative genomic study of the Penicillium genus elucidates a diverse pangenome and 15 lateral gene transfer events.</title>
        <authorList>
            <person name="Petersen C."/>
            <person name="Sorensen T."/>
            <person name="Nielsen M.R."/>
            <person name="Sondergaard T.E."/>
            <person name="Sorensen J.L."/>
            <person name="Fitzpatrick D.A."/>
            <person name="Frisvad J.C."/>
            <person name="Nielsen K.L."/>
        </authorList>
    </citation>
    <scope>NUCLEOTIDE SEQUENCE</scope>
    <source>
        <strain evidence="3">IBT 29677</strain>
    </source>
</reference>
<feature type="domain" description="RNase H type-1" evidence="2">
    <location>
        <begin position="998"/>
        <end position="1147"/>
    </location>
</feature>
<dbReference type="PROSITE" id="PS50879">
    <property type="entry name" value="RNASE_H_1"/>
    <property type="match status" value="1"/>
</dbReference>
<dbReference type="CDD" id="cd01650">
    <property type="entry name" value="RT_nLTR_like"/>
    <property type="match status" value="1"/>
</dbReference>
<dbReference type="InterPro" id="IPR043502">
    <property type="entry name" value="DNA/RNA_pol_sf"/>
</dbReference>
<dbReference type="GO" id="GO:0004523">
    <property type="term" value="F:RNA-DNA hybrid ribonuclease activity"/>
    <property type="evidence" value="ECO:0007669"/>
    <property type="project" value="InterPro"/>
</dbReference>
<evidence type="ECO:0000313" key="3">
    <source>
        <dbReference type="EMBL" id="KAJ5413684.1"/>
    </source>
</evidence>
<dbReference type="SUPFAM" id="SSF53098">
    <property type="entry name" value="Ribonuclease H-like"/>
    <property type="match status" value="1"/>
</dbReference>
<reference evidence="3" key="1">
    <citation type="submission" date="2022-12" db="EMBL/GenBank/DDBJ databases">
        <authorList>
            <person name="Petersen C."/>
        </authorList>
    </citation>
    <scope>NUCLEOTIDE SEQUENCE</scope>
    <source>
        <strain evidence="3">IBT 29677</strain>
    </source>
</reference>
<evidence type="ECO:0008006" key="5">
    <source>
        <dbReference type="Google" id="ProtNLM"/>
    </source>
</evidence>
<proteinExistence type="predicted"/>
<dbReference type="Proteomes" id="UP001147747">
    <property type="component" value="Unassembled WGS sequence"/>
</dbReference>
<dbReference type="SUPFAM" id="SSF56219">
    <property type="entry name" value="DNase I-like"/>
    <property type="match status" value="1"/>
</dbReference>
<accession>A0A9W9WAR4</accession>
<dbReference type="GeneID" id="81363938"/>
<dbReference type="Gene3D" id="3.60.10.10">
    <property type="entry name" value="Endonuclease/exonuclease/phosphatase"/>
    <property type="match status" value="1"/>
</dbReference>
<dbReference type="Pfam" id="PF14529">
    <property type="entry name" value="Exo_endo_phos_2"/>
    <property type="match status" value="1"/>
</dbReference>
<dbReference type="SUPFAM" id="SSF56672">
    <property type="entry name" value="DNA/RNA polymerases"/>
    <property type="match status" value="1"/>
</dbReference>
<dbReference type="Gene3D" id="3.30.420.10">
    <property type="entry name" value="Ribonuclease H-like superfamily/Ribonuclease H"/>
    <property type="match status" value="1"/>
</dbReference>
<dbReference type="RefSeq" id="XP_056493540.1">
    <property type="nucleotide sequence ID" value="XM_056624958.1"/>
</dbReference>
<name>A0A9W9WAR4_9EURO</name>
<gene>
    <name evidence="3" type="ORF">N7509_000311</name>
</gene>
<evidence type="ECO:0000259" key="2">
    <source>
        <dbReference type="PROSITE" id="PS50879"/>
    </source>
</evidence>
<dbReference type="GO" id="GO:0003676">
    <property type="term" value="F:nucleic acid binding"/>
    <property type="evidence" value="ECO:0007669"/>
    <property type="project" value="InterPro"/>
</dbReference>
<comment type="caution">
    <text evidence="3">The sequence shown here is derived from an EMBL/GenBank/DDBJ whole genome shotgun (WGS) entry which is preliminary data.</text>
</comment>
<dbReference type="CDD" id="cd09276">
    <property type="entry name" value="Rnase_HI_RT_non_LTR"/>
    <property type="match status" value="1"/>
</dbReference>
<dbReference type="InterPro" id="IPR002156">
    <property type="entry name" value="RNaseH_domain"/>
</dbReference>
<feature type="domain" description="Reverse transcriptase" evidence="1">
    <location>
        <begin position="473"/>
        <end position="765"/>
    </location>
</feature>
<dbReference type="InterPro" id="IPR012337">
    <property type="entry name" value="RNaseH-like_sf"/>
</dbReference>
<dbReference type="InterPro" id="IPR000477">
    <property type="entry name" value="RT_dom"/>
</dbReference>
<sequence>MAQFMRDPAVIEADIIAIQEPWKNPFSNTTHHPAKDTHELLYPEIGGEGEERARVCMFVSKKLTGWAHTVHSRDVQELNINTLTGNLRIMNVYNDIHTHAALHLLPALLPETSSNNSMYIVLGDFNLHHPWWGGEGVKADEKAEELLDLMERLAIDNWLPEGTITRRDTRSESTIDMVLASAPVKPRMINCEVHMKVHADSDHFPIHSLVDVDTQVAKDPVLRRNWKATDEPKLIQFVNDNLQHWHPTPGNTQQIEHDTERLLQVVQQGIQATVPWARPSAFAKEGWTKECTEAIRTCRRLFREISKARTEEEREEKHQVYAAMRNHKGRTIKKALSVGFRRWVRKASRTKGGLWKLSKWARNRQQTTSGVIPPLQGPDGNATSEAEKVDLLRKTFFPRPPEADLSDLAPGRHVHYKPTIEFPDITEQEVRDAIHRAPPDKAPGEDAIPNRMWKILAASCGNFVPIITRIFDACIRTGYNPECFQASITVTLRKGGPRDFRLPKSYRPVALINTLAKLLESIIATRISDAVEQHALLPLILDRVHRAWGRGRQASMVLLDVAGAYDNVSHERLLSNIQRLGLGLLVPWIRAFLTNRRTRIKLPGYLSEAFPTPTGIPQGSPLSPILFLLFNAPLVSTCCKETGDGITEGFGWVDDVAIVVVSESYYTNTQLLQKTLGRADLWAKRHAAKFAPDKFELIHFKNPRAPDINQNDPNPPNTATGIPSDVDPYDFDACHPQGNDQMSISVPGGGQIEPSQHAKYLGIWLDKTLSFQKHRDYVIARANGSLEALREITGSTWGVSLLSMRKVYQAVVVPQLLYGLSAWYGPATGNLKAWERHRVVAALARVQKRAAIAISGAFKGVSGALLDVELYILPIHLQMQQNIEEAAIRIQTSPTWAQPMTLQYQRQPKQRRLGGWSPLEALRWKKNEVLNTLTPPEGVWETRHAGTLRPWEPRITCIIGNNAEAAIATHDRIQNELLDWELQSRVEPHLRTYQIPEQPPMEIFFTDGSGYQGHVGAAAVSLRPMGAKGSLYLNRYLGTTDDSTVYVAELNGVEMALATFMKEIGTDQPAKLVIFSDSQAAIQAIANPKRSSGQYVIRQIYEHVRTLRSLTPTCSPIPAAIEIHWIPAHVGVPGNEAADVEAKFAAEHGGGADYRGAEVRLASSARRWVRQRIKERWMKAWAKEKTAQRYHQLVEAPSKKVLKLYEGLPKAYSSILVQMRSQRIGLRHFLFKHTNQRGQDDQFNAGRCHCDEGSQTPRHVLLQCPLYTSLRETMLNKIWYKTDLGRTTDYNTIVSDSQAIRYVAEFMHRTGLLGQFRDVEYEDVDANIDTLEGSGH</sequence>